<dbReference type="InterPro" id="IPR034660">
    <property type="entry name" value="DinB/YfiT-like"/>
</dbReference>
<dbReference type="InterPro" id="IPR024344">
    <property type="entry name" value="MDMPI_metal-binding"/>
</dbReference>
<dbReference type="STRING" id="2017.SAMN05444320_101253"/>
<dbReference type="RefSeq" id="WP_073479455.1">
    <property type="nucleotide sequence ID" value="NZ_FQVN01000001.1"/>
</dbReference>
<dbReference type="GO" id="GO:0046872">
    <property type="term" value="F:metal ion binding"/>
    <property type="evidence" value="ECO:0007669"/>
    <property type="project" value="InterPro"/>
</dbReference>
<proteinExistence type="predicted"/>
<dbReference type="InterPro" id="IPR017517">
    <property type="entry name" value="Maleyloyr_isom"/>
</dbReference>
<dbReference type="Proteomes" id="UP000184501">
    <property type="component" value="Unassembled WGS sequence"/>
</dbReference>
<evidence type="ECO:0000313" key="2">
    <source>
        <dbReference type="EMBL" id="SHE50123.1"/>
    </source>
</evidence>
<name>A0A1M4U0E7_STRHI</name>
<dbReference type="SUPFAM" id="SSF109854">
    <property type="entry name" value="DinB/YfiT-like putative metalloenzymes"/>
    <property type="match status" value="1"/>
</dbReference>
<dbReference type="NCBIfam" id="TIGR03083">
    <property type="entry name" value="maleylpyruvate isomerase family mycothiol-dependent enzyme"/>
    <property type="match status" value="1"/>
</dbReference>
<reference evidence="2 3" key="1">
    <citation type="submission" date="2016-11" db="EMBL/GenBank/DDBJ databases">
        <authorList>
            <person name="Jaros S."/>
            <person name="Januszkiewicz K."/>
            <person name="Wedrychowicz H."/>
        </authorList>
    </citation>
    <scope>NUCLEOTIDE SEQUENCE [LARGE SCALE GENOMIC DNA]</scope>
    <source>
        <strain evidence="2 3">DSM 44523</strain>
    </source>
</reference>
<feature type="domain" description="Mycothiol-dependent maleylpyruvate isomerase metal-binding" evidence="1">
    <location>
        <begin position="8"/>
        <end position="130"/>
    </location>
</feature>
<evidence type="ECO:0000259" key="1">
    <source>
        <dbReference type="Pfam" id="PF11716"/>
    </source>
</evidence>
<dbReference type="PANTHER" id="PTHR40758">
    <property type="entry name" value="CONSERVED PROTEIN"/>
    <property type="match status" value="1"/>
</dbReference>
<dbReference type="Pfam" id="PF11716">
    <property type="entry name" value="MDMPI_N"/>
    <property type="match status" value="1"/>
</dbReference>
<dbReference type="PANTHER" id="PTHR40758:SF1">
    <property type="entry name" value="CONSERVED PROTEIN"/>
    <property type="match status" value="1"/>
</dbReference>
<dbReference type="AlphaFoldDB" id="A0A1M4U0E7"/>
<dbReference type="EMBL" id="FQVN01000001">
    <property type="protein sequence ID" value="SHE50123.1"/>
    <property type="molecule type" value="Genomic_DNA"/>
</dbReference>
<evidence type="ECO:0000313" key="3">
    <source>
        <dbReference type="Proteomes" id="UP000184501"/>
    </source>
</evidence>
<organism evidence="2 3">
    <name type="scientific">Streptoalloteichus hindustanus</name>
    <dbReference type="NCBI Taxonomy" id="2017"/>
    <lineage>
        <taxon>Bacteria</taxon>
        <taxon>Bacillati</taxon>
        <taxon>Actinomycetota</taxon>
        <taxon>Actinomycetes</taxon>
        <taxon>Pseudonocardiales</taxon>
        <taxon>Pseudonocardiaceae</taxon>
        <taxon>Streptoalloteichus</taxon>
    </lineage>
</organism>
<sequence>MEHADFVTEIRTQSEALRAAAVAAGPDVETPTCPDWTVRQLVDHVARVHAWVAENIATGDPENPRPAPAPPAEWGALLGWWDDHRDRMLDVLAATDPAAPAWVFSPVAPPEVGFWSRRAAHETAIHRLDAEHALAMAEGGPRAEPQVAFAPEFAADGVDELLVRVLPSHVTTWARSPLRGSVLFHAVDVGRAWLVRLEPEQFPQTTHHFEGLDAEAGVVGNADAVYRAAWGRPHHAVTSGDPALLEAARGR</sequence>
<gene>
    <name evidence="2" type="ORF">SAMN05444320_101253</name>
</gene>
<accession>A0A1M4U0E7</accession>
<dbReference type="GO" id="GO:0005886">
    <property type="term" value="C:plasma membrane"/>
    <property type="evidence" value="ECO:0007669"/>
    <property type="project" value="TreeGrafter"/>
</dbReference>
<dbReference type="Gene3D" id="1.20.120.450">
    <property type="entry name" value="dinb family like domain"/>
    <property type="match status" value="1"/>
</dbReference>
<keyword evidence="3" id="KW-1185">Reference proteome</keyword>
<protein>
    <submittedName>
        <fullName evidence="2">TIGR03083 family protein</fullName>
    </submittedName>
</protein>